<evidence type="ECO:0000256" key="5">
    <source>
        <dbReference type="ARBA" id="ARBA00023137"/>
    </source>
</evidence>
<evidence type="ECO:0000313" key="8">
    <source>
        <dbReference type="EMBL" id="KAJ6225513.1"/>
    </source>
</evidence>
<feature type="chain" id="PRO_5040246085" description="Protein kinase domain-containing protein" evidence="6">
    <location>
        <begin position="21"/>
        <end position="845"/>
    </location>
</feature>
<dbReference type="InterPro" id="IPR036941">
    <property type="entry name" value="Rcpt_L-dom_sf"/>
</dbReference>
<evidence type="ECO:0000256" key="4">
    <source>
        <dbReference type="ARBA" id="ARBA00022840"/>
    </source>
</evidence>
<dbReference type="Pfam" id="PF01030">
    <property type="entry name" value="Recep_L_domain"/>
    <property type="match status" value="1"/>
</dbReference>
<protein>
    <recommendedName>
        <fullName evidence="7">Protein kinase domain-containing protein</fullName>
    </recommendedName>
</protein>
<dbReference type="PANTHER" id="PTHR24416">
    <property type="entry name" value="TYROSINE-PROTEIN KINASE RECEPTOR"/>
    <property type="match status" value="1"/>
</dbReference>
<dbReference type="PROSITE" id="PS50011">
    <property type="entry name" value="PROTEIN_KINASE_DOM"/>
    <property type="match status" value="1"/>
</dbReference>
<dbReference type="GO" id="GO:0005886">
    <property type="term" value="C:plasma membrane"/>
    <property type="evidence" value="ECO:0007669"/>
    <property type="project" value="TreeGrafter"/>
</dbReference>
<dbReference type="GO" id="GO:0004714">
    <property type="term" value="F:transmembrane receptor protein tyrosine kinase activity"/>
    <property type="evidence" value="ECO:0007669"/>
    <property type="project" value="TreeGrafter"/>
</dbReference>
<dbReference type="InterPro" id="IPR000719">
    <property type="entry name" value="Prot_kinase_dom"/>
</dbReference>
<dbReference type="EMBL" id="JAPWDV010000001">
    <property type="protein sequence ID" value="KAJ6225513.1"/>
    <property type="molecule type" value="Genomic_DNA"/>
</dbReference>
<evidence type="ECO:0000259" key="7">
    <source>
        <dbReference type="PROSITE" id="PS50011"/>
    </source>
</evidence>
<dbReference type="InterPro" id="IPR008266">
    <property type="entry name" value="Tyr_kinase_AS"/>
</dbReference>
<comment type="caution">
    <text evidence="8">The sequence shown here is derived from an EMBL/GenBank/DDBJ whole genome shotgun (WGS) entry which is preliminary data.</text>
</comment>
<evidence type="ECO:0000256" key="2">
    <source>
        <dbReference type="ARBA" id="ARBA00022741"/>
    </source>
</evidence>
<dbReference type="Proteomes" id="UP001142055">
    <property type="component" value="Chromosome 1"/>
</dbReference>
<dbReference type="PROSITE" id="PS00109">
    <property type="entry name" value="PROTEIN_KINASE_TYR"/>
    <property type="match status" value="1"/>
</dbReference>
<dbReference type="InterPro" id="IPR001245">
    <property type="entry name" value="Ser-Thr/Tyr_kinase_cat_dom"/>
</dbReference>
<dbReference type="Pfam" id="PF07714">
    <property type="entry name" value="PK_Tyr_Ser-Thr"/>
    <property type="match status" value="1"/>
</dbReference>
<keyword evidence="3" id="KW-0418">Kinase</keyword>
<dbReference type="InterPro" id="IPR000494">
    <property type="entry name" value="Rcpt_L-dom"/>
</dbReference>
<dbReference type="CDD" id="cd00192">
    <property type="entry name" value="PTKc"/>
    <property type="match status" value="1"/>
</dbReference>
<keyword evidence="5" id="KW-0829">Tyrosine-protein kinase</keyword>
<name>A0A9Q0MGD8_BLOTA</name>
<dbReference type="SUPFAM" id="SSF56112">
    <property type="entry name" value="Protein kinase-like (PK-like)"/>
    <property type="match status" value="1"/>
</dbReference>
<keyword evidence="1" id="KW-0808">Transferase</keyword>
<evidence type="ECO:0000256" key="3">
    <source>
        <dbReference type="ARBA" id="ARBA00022777"/>
    </source>
</evidence>
<feature type="domain" description="Protein kinase" evidence="7">
    <location>
        <begin position="413"/>
        <end position="711"/>
    </location>
</feature>
<dbReference type="Gene3D" id="3.80.20.20">
    <property type="entry name" value="Receptor L-domain"/>
    <property type="match status" value="1"/>
</dbReference>
<dbReference type="InterPro" id="IPR011009">
    <property type="entry name" value="Kinase-like_dom_sf"/>
</dbReference>
<keyword evidence="9" id="KW-1185">Reference proteome</keyword>
<dbReference type="Gene3D" id="1.10.510.10">
    <property type="entry name" value="Transferase(Phosphotransferase) domain 1"/>
    <property type="match status" value="1"/>
</dbReference>
<dbReference type="InterPro" id="IPR050122">
    <property type="entry name" value="RTK"/>
</dbReference>
<dbReference type="AlphaFoldDB" id="A0A9Q0MGD8"/>
<evidence type="ECO:0000256" key="1">
    <source>
        <dbReference type="ARBA" id="ARBA00022679"/>
    </source>
</evidence>
<evidence type="ECO:0000256" key="6">
    <source>
        <dbReference type="SAM" id="SignalP"/>
    </source>
</evidence>
<reference evidence="8" key="1">
    <citation type="submission" date="2022-12" db="EMBL/GenBank/DDBJ databases">
        <title>Genome assemblies of Blomia tropicalis.</title>
        <authorList>
            <person name="Cui Y."/>
        </authorList>
    </citation>
    <scope>NUCLEOTIDE SEQUENCE</scope>
    <source>
        <tissue evidence="8">Adult mites</tissue>
    </source>
</reference>
<keyword evidence="2" id="KW-0547">Nucleotide-binding</keyword>
<dbReference type="Gene3D" id="3.30.200.20">
    <property type="entry name" value="Phosphorylase Kinase, domain 1"/>
    <property type="match status" value="1"/>
</dbReference>
<dbReference type="SUPFAM" id="SSF52058">
    <property type="entry name" value="L domain-like"/>
    <property type="match status" value="1"/>
</dbReference>
<dbReference type="GO" id="GO:0043235">
    <property type="term" value="C:receptor complex"/>
    <property type="evidence" value="ECO:0007669"/>
    <property type="project" value="TreeGrafter"/>
</dbReference>
<dbReference type="SMART" id="SM00219">
    <property type="entry name" value="TyrKc"/>
    <property type="match status" value="1"/>
</dbReference>
<dbReference type="PANTHER" id="PTHR24416:SF611">
    <property type="entry name" value="TYROSINE-PROTEIN KINASE TRANSMEMBRANE RECEPTOR ROR"/>
    <property type="match status" value="1"/>
</dbReference>
<dbReference type="GO" id="GO:0007169">
    <property type="term" value="P:cell surface receptor protein tyrosine kinase signaling pathway"/>
    <property type="evidence" value="ECO:0007669"/>
    <property type="project" value="TreeGrafter"/>
</dbReference>
<dbReference type="InterPro" id="IPR020635">
    <property type="entry name" value="Tyr_kinase_cat_dom"/>
</dbReference>
<proteinExistence type="predicted"/>
<keyword evidence="6" id="KW-0732">Signal</keyword>
<dbReference type="PRINTS" id="PR00109">
    <property type="entry name" value="TYRKINASE"/>
</dbReference>
<sequence>MDSLLFQSILIVLITQQVIAYYGCSMESYNISNYPQSQVCESIDLVKTNLTTEYNHCRVVHGYVSIRYLYPKPNTSFISFPNLEVITDFLLIHHLHASEESNFTLDEIFPKLTAINGKRRFMNNTFYVSNYAGKSLQLSSLTKLCGPLTIQYSDDLCFRHSATYWQLLTHRNFEARFDNIPDLTLKHMAIRSIESDGFIASFRNKLKHPVTEIDIWKVKNVRYSIFKIDRSMYDWIQENKTGFEKPKCTEPIKSMETFTIDNLIDSDKINKYVSNHAKEHIHNGEKLAKLLSVSEQLIMEPPEQKLKDEWTFLLDNYDIKSITHLFSEYSTRREYALTEPFEYKYGYVYIIKVYVCSGNNINSCNISQFFKFIPTQVNPEYTPIGSTCSWEPTNEQSSENEKSFETNRSKLTILSQRILGKGEFGIVCEGILFDHGGFFTNDSTGGGGVGGGGRNGNNSVRVAVKQLHNSSKQIDKQRFMLEARFMSTFDSNFLVKLIGVCTLQEPILVIMEYMENGDLKNYLQKKLQQYRLRQDMGSMPSYEDTVRMAIQIADGMYYLHSKKVIHRDLAARNCMVSHDLTVKIGDFGLTRNTYEKDYYRITDQALLPIRWMSPEVVRTMVFTTHSDVWSYGVVLWEIMTYGEQPYVGKTEMEVKHLLSNYVRLKRPIYYNHLTWEIAKKCWDKNPKNRPNFPSIIDTLLSHIGNNGTQFMNMSFYHQMKAQYQPETPNPLTTIVSNNCVNFLSKFCYHKCVRSTEQQTKDCTVPKRTACNSCANSSNEKKMEQSSEPKQISLSNINRIPFRSRCQSVDSMQSNSDCSEITAMTYISNSYDPNVRYVWCSKSNHN</sequence>
<gene>
    <name evidence="8" type="ORF">RDWZM_004058</name>
</gene>
<evidence type="ECO:0000313" key="9">
    <source>
        <dbReference type="Proteomes" id="UP001142055"/>
    </source>
</evidence>
<dbReference type="GO" id="GO:0005524">
    <property type="term" value="F:ATP binding"/>
    <property type="evidence" value="ECO:0007669"/>
    <property type="project" value="UniProtKB-KW"/>
</dbReference>
<feature type="signal peptide" evidence="6">
    <location>
        <begin position="1"/>
        <end position="20"/>
    </location>
</feature>
<accession>A0A9Q0MGD8</accession>
<dbReference type="FunFam" id="1.10.510.10:FF:000554">
    <property type="entry name" value="Predicted protein"/>
    <property type="match status" value="1"/>
</dbReference>
<organism evidence="8 9">
    <name type="scientific">Blomia tropicalis</name>
    <name type="common">Mite</name>
    <dbReference type="NCBI Taxonomy" id="40697"/>
    <lineage>
        <taxon>Eukaryota</taxon>
        <taxon>Metazoa</taxon>
        <taxon>Ecdysozoa</taxon>
        <taxon>Arthropoda</taxon>
        <taxon>Chelicerata</taxon>
        <taxon>Arachnida</taxon>
        <taxon>Acari</taxon>
        <taxon>Acariformes</taxon>
        <taxon>Sarcoptiformes</taxon>
        <taxon>Astigmata</taxon>
        <taxon>Glycyphagoidea</taxon>
        <taxon>Echimyopodidae</taxon>
        <taxon>Blomia</taxon>
    </lineage>
</organism>
<keyword evidence="4" id="KW-0067">ATP-binding</keyword>